<gene>
    <name evidence="6" type="ORF">DMP08_05515</name>
</gene>
<dbReference type="PANTHER" id="PTHR30244">
    <property type="entry name" value="TRANSAMINASE"/>
    <property type="match status" value="1"/>
</dbReference>
<comment type="similarity">
    <text evidence="2 5">Belongs to the DegT/DnrJ/EryC1 family.</text>
</comment>
<evidence type="ECO:0000313" key="7">
    <source>
        <dbReference type="Proteomes" id="UP000278632"/>
    </source>
</evidence>
<dbReference type="AlphaFoldDB" id="A0A3N0BDY0"/>
<keyword evidence="1 4" id="KW-0663">Pyridoxal phosphate</keyword>
<evidence type="ECO:0000256" key="5">
    <source>
        <dbReference type="RuleBase" id="RU004508"/>
    </source>
</evidence>
<evidence type="ECO:0000313" key="6">
    <source>
        <dbReference type="EMBL" id="RNL45776.1"/>
    </source>
</evidence>
<dbReference type="GO" id="GO:0000271">
    <property type="term" value="P:polysaccharide biosynthetic process"/>
    <property type="evidence" value="ECO:0007669"/>
    <property type="project" value="TreeGrafter"/>
</dbReference>
<dbReference type="EMBL" id="QICD01000007">
    <property type="protein sequence ID" value="RNL45776.1"/>
    <property type="molecule type" value="Genomic_DNA"/>
</dbReference>
<dbReference type="InterPro" id="IPR015424">
    <property type="entry name" value="PyrdxlP-dep_Trfase"/>
</dbReference>
<keyword evidence="7" id="KW-1185">Reference proteome</keyword>
<organism evidence="6 7">
    <name type="scientific">Paraeggerthella hongkongensis</name>
    <dbReference type="NCBI Taxonomy" id="230658"/>
    <lineage>
        <taxon>Bacteria</taxon>
        <taxon>Bacillati</taxon>
        <taxon>Actinomycetota</taxon>
        <taxon>Coriobacteriia</taxon>
        <taxon>Eggerthellales</taxon>
        <taxon>Eggerthellaceae</taxon>
        <taxon>Paraeggerthella</taxon>
    </lineage>
</organism>
<protein>
    <submittedName>
        <fullName evidence="6">Aminotransferase</fullName>
    </submittedName>
</protein>
<dbReference type="Pfam" id="PF01041">
    <property type="entry name" value="DegT_DnrJ_EryC1"/>
    <property type="match status" value="1"/>
</dbReference>
<dbReference type="OrthoDB" id="9804264at2"/>
<dbReference type="Gene3D" id="3.40.640.10">
    <property type="entry name" value="Type I PLP-dependent aspartate aminotransferase-like (Major domain)"/>
    <property type="match status" value="1"/>
</dbReference>
<feature type="active site" description="Proton acceptor" evidence="3">
    <location>
        <position position="185"/>
    </location>
</feature>
<evidence type="ECO:0000256" key="1">
    <source>
        <dbReference type="ARBA" id="ARBA00022898"/>
    </source>
</evidence>
<evidence type="ECO:0000256" key="3">
    <source>
        <dbReference type="PIRSR" id="PIRSR000390-1"/>
    </source>
</evidence>
<dbReference type="CDD" id="cd00616">
    <property type="entry name" value="AHBA_syn"/>
    <property type="match status" value="1"/>
</dbReference>
<feature type="modified residue" description="N6-(pyridoxal phosphate)lysine" evidence="4">
    <location>
        <position position="185"/>
    </location>
</feature>
<accession>A0A3N0BDY0</accession>
<reference evidence="7" key="1">
    <citation type="submission" date="2018-05" db="EMBL/GenBank/DDBJ databases">
        <title>Genome Sequencing of selected type strains of the family Eggerthellaceae.</title>
        <authorList>
            <person name="Danylec N."/>
            <person name="Stoll D.A."/>
            <person name="Doetsch A."/>
            <person name="Huch M."/>
        </authorList>
    </citation>
    <scope>NUCLEOTIDE SEQUENCE [LARGE SCALE GENOMIC DNA]</scope>
    <source>
        <strain evidence="7">DSM 16106</strain>
    </source>
</reference>
<dbReference type="InterPro" id="IPR015421">
    <property type="entry name" value="PyrdxlP-dep_Trfase_major"/>
</dbReference>
<sequence length="371" mass="41191">MEQDRILVTRSSMPPLQEYVDEITPLWESHWLTNMGVKHKQLESELRSRLQVNNIALFTNGHSALECVLEAMQLQGEVITTPFTFASTTHAIKRKGLTPVFADIKPVDYTLDPSSIRKLITPRTCAIVPVHVYGNLCDVDAIQQIADEHGLKVIYDAAHAFGIERDGASAASFGDASMFSFHATKVFNTIEGGAVCLRDSKLYNTLNQWKNFGITGPEAVEYVGGNAKMNEFCAAMGICNLRHLDEGIAKRRAVAERYWENFSDASGIRLCLPPNNVKHNYAYLPVVFTDEFGATRDDVFKALAERGIGARKYFYPLISDYECYRSVYASERTPVAANIAERVLTLPMYADLALADVDRICGTVLSCGKVG</sequence>
<comment type="caution">
    <text evidence="6">The sequence shown here is derived from an EMBL/GenBank/DDBJ whole genome shotgun (WGS) entry which is preliminary data.</text>
</comment>
<dbReference type="GO" id="GO:0008483">
    <property type="term" value="F:transaminase activity"/>
    <property type="evidence" value="ECO:0007669"/>
    <property type="project" value="UniProtKB-KW"/>
</dbReference>
<evidence type="ECO:0000256" key="2">
    <source>
        <dbReference type="ARBA" id="ARBA00037999"/>
    </source>
</evidence>
<dbReference type="RefSeq" id="WP_123191953.1">
    <property type="nucleotide sequence ID" value="NZ_QICD01000007.1"/>
</dbReference>
<dbReference type="Proteomes" id="UP000278632">
    <property type="component" value="Unassembled WGS sequence"/>
</dbReference>
<dbReference type="GO" id="GO:0030170">
    <property type="term" value="F:pyridoxal phosphate binding"/>
    <property type="evidence" value="ECO:0007669"/>
    <property type="project" value="TreeGrafter"/>
</dbReference>
<dbReference type="InterPro" id="IPR000653">
    <property type="entry name" value="DegT/StrS_aminotransferase"/>
</dbReference>
<dbReference type="PANTHER" id="PTHR30244:SF9">
    <property type="entry name" value="PROTEIN RV3402C"/>
    <property type="match status" value="1"/>
</dbReference>
<keyword evidence="6" id="KW-0808">Transferase</keyword>
<proteinExistence type="inferred from homology"/>
<name>A0A3N0BDY0_9ACTN</name>
<dbReference type="SUPFAM" id="SSF53383">
    <property type="entry name" value="PLP-dependent transferases"/>
    <property type="match status" value="1"/>
</dbReference>
<dbReference type="PIRSF" id="PIRSF000390">
    <property type="entry name" value="PLP_StrS"/>
    <property type="match status" value="1"/>
</dbReference>
<evidence type="ECO:0000256" key="4">
    <source>
        <dbReference type="PIRSR" id="PIRSR000390-2"/>
    </source>
</evidence>
<keyword evidence="6" id="KW-0032">Aminotransferase</keyword>